<reference evidence="2 3" key="1">
    <citation type="journal article" date="2019" name="Int. J. Syst. Evol. Microbiol.">
        <title>The Global Catalogue of Microorganisms (GCM) 10K type strain sequencing project: providing services to taxonomists for standard genome sequencing and annotation.</title>
        <authorList>
            <consortium name="The Broad Institute Genomics Platform"/>
            <consortium name="The Broad Institute Genome Sequencing Center for Infectious Disease"/>
            <person name="Wu L."/>
            <person name="Ma J."/>
        </authorList>
    </citation>
    <scope>NUCLEOTIDE SEQUENCE [LARGE SCALE GENOMIC DNA]</scope>
    <source>
        <strain evidence="2 3">JCM 12696</strain>
    </source>
</reference>
<organism evidence="2 3">
    <name type="scientific">Streptomyces hebeiensis</name>
    <dbReference type="NCBI Taxonomy" id="229486"/>
    <lineage>
        <taxon>Bacteria</taxon>
        <taxon>Bacillati</taxon>
        <taxon>Actinomycetota</taxon>
        <taxon>Actinomycetes</taxon>
        <taxon>Kitasatosporales</taxon>
        <taxon>Streptomycetaceae</taxon>
        <taxon>Streptomyces</taxon>
    </lineage>
</organism>
<feature type="region of interest" description="Disordered" evidence="1">
    <location>
        <begin position="60"/>
        <end position="101"/>
    </location>
</feature>
<evidence type="ECO:0000256" key="1">
    <source>
        <dbReference type="SAM" id="MobiDB-lite"/>
    </source>
</evidence>
<comment type="caution">
    <text evidence="2">The sequence shown here is derived from an EMBL/GenBank/DDBJ whole genome shotgun (WGS) entry which is preliminary data.</text>
</comment>
<keyword evidence="3" id="KW-1185">Reference proteome</keyword>
<accession>A0ABN1UIY0</accession>
<evidence type="ECO:0000313" key="2">
    <source>
        <dbReference type="EMBL" id="GAA1153509.1"/>
    </source>
</evidence>
<dbReference type="Proteomes" id="UP001501371">
    <property type="component" value="Unassembled WGS sequence"/>
</dbReference>
<name>A0ABN1UIY0_9ACTN</name>
<feature type="compositionally biased region" description="Basic residues" evidence="1">
    <location>
        <begin position="66"/>
        <end position="82"/>
    </location>
</feature>
<evidence type="ECO:0000313" key="3">
    <source>
        <dbReference type="Proteomes" id="UP001501371"/>
    </source>
</evidence>
<dbReference type="EMBL" id="BAAAKV010000004">
    <property type="protein sequence ID" value="GAA1153509.1"/>
    <property type="molecule type" value="Genomic_DNA"/>
</dbReference>
<gene>
    <name evidence="2" type="ORF">GCM10009654_06350</name>
</gene>
<sequence>MRPARAPHLPRAGPRPRVRLRLFDSCNIRKVESIPLNTETAPGRSNPCPNARTSYASTHAHTYARGGRRARVGRRTRTRVHVRTGADTRTRTRTGAHSRAP</sequence>
<feature type="compositionally biased region" description="Basic residues" evidence="1">
    <location>
        <begin position="91"/>
        <end position="101"/>
    </location>
</feature>
<protein>
    <submittedName>
        <fullName evidence="2">Uncharacterized protein</fullName>
    </submittedName>
</protein>
<proteinExistence type="predicted"/>